<protein>
    <submittedName>
        <fullName evidence="1">Uncharacterized protein</fullName>
    </submittedName>
</protein>
<accession>A0AA35TIV8</accession>
<dbReference type="AlphaFoldDB" id="A0AA35TIV8"/>
<evidence type="ECO:0000313" key="1">
    <source>
        <dbReference type="EMBL" id="CAI8049115.1"/>
    </source>
</evidence>
<keyword evidence="2" id="KW-1185">Reference proteome</keyword>
<proteinExistence type="predicted"/>
<evidence type="ECO:0000313" key="2">
    <source>
        <dbReference type="Proteomes" id="UP001174909"/>
    </source>
</evidence>
<comment type="caution">
    <text evidence="1">The sequence shown here is derived from an EMBL/GenBank/DDBJ whole genome shotgun (WGS) entry which is preliminary data.</text>
</comment>
<sequence length="45" mass="5162">YEPECVHKKTLRNIQALCITSLQRNRNSITPMHKSPATDIHIICS</sequence>
<dbReference type="Proteomes" id="UP001174909">
    <property type="component" value="Unassembled WGS sequence"/>
</dbReference>
<name>A0AA35TIV8_GEOBA</name>
<feature type="non-terminal residue" evidence="1">
    <location>
        <position position="1"/>
    </location>
</feature>
<reference evidence="1" key="1">
    <citation type="submission" date="2023-03" db="EMBL/GenBank/DDBJ databases">
        <authorList>
            <person name="Steffen K."/>
            <person name="Cardenas P."/>
        </authorList>
    </citation>
    <scope>NUCLEOTIDE SEQUENCE</scope>
</reference>
<organism evidence="1 2">
    <name type="scientific">Geodia barretti</name>
    <name type="common">Barrett's horny sponge</name>
    <dbReference type="NCBI Taxonomy" id="519541"/>
    <lineage>
        <taxon>Eukaryota</taxon>
        <taxon>Metazoa</taxon>
        <taxon>Porifera</taxon>
        <taxon>Demospongiae</taxon>
        <taxon>Heteroscleromorpha</taxon>
        <taxon>Tetractinellida</taxon>
        <taxon>Astrophorina</taxon>
        <taxon>Geodiidae</taxon>
        <taxon>Geodia</taxon>
    </lineage>
</organism>
<dbReference type="EMBL" id="CASHTH010003775">
    <property type="protein sequence ID" value="CAI8049115.1"/>
    <property type="molecule type" value="Genomic_DNA"/>
</dbReference>
<gene>
    <name evidence="1" type="ORF">GBAR_LOCUS27049</name>
</gene>